<protein>
    <submittedName>
        <fullName evidence="1">Uncharacterized protein</fullName>
    </submittedName>
</protein>
<keyword evidence="2" id="KW-1185">Reference proteome</keyword>
<proteinExistence type="predicted"/>
<reference evidence="2" key="1">
    <citation type="journal article" date="2016" name="Nat. Biotechnol.">
        <title>Sequencing wild and cultivated cassava and related species reveals extensive interspecific hybridization and genetic diversity.</title>
        <authorList>
            <person name="Bredeson J.V."/>
            <person name="Lyons J.B."/>
            <person name="Prochnik S.E."/>
            <person name="Wu G.A."/>
            <person name="Ha C.M."/>
            <person name="Edsinger-Gonzales E."/>
            <person name="Grimwood J."/>
            <person name="Schmutz J."/>
            <person name="Rabbi I.Y."/>
            <person name="Egesi C."/>
            <person name="Nauluvula P."/>
            <person name="Lebot V."/>
            <person name="Ndunguru J."/>
            <person name="Mkamilo G."/>
            <person name="Bart R.S."/>
            <person name="Setter T.L."/>
            <person name="Gleadow R.M."/>
            <person name="Kulakow P."/>
            <person name="Ferguson M.E."/>
            <person name="Rounsley S."/>
            <person name="Rokhsar D.S."/>
        </authorList>
    </citation>
    <scope>NUCLEOTIDE SEQUENCE [LARGE SCALE GENOMIC DNA]</scope>
    <source>
        <strain evidence="2">cv. AM560-2</strain>
    </source>
</reference>
<sequence>MPAHAMLQPRLARPRRQPLSDESARQQRASTVHTDWVSPSGMAACCNSAMQQHASTEIDSIGKEWRFAPNRRTIDDDSAGSAEPSFVIIMKPPEASTTVDVALQSCSS</sequence>
<comment type="caution">
    <text evidence="1">The sequence shown here is derived from an EMBL/GenBank/DDBJ whole genome shotgun (WGS) entry which is preliminary data.</text>
</comment>
<evidence type="ECO:0000313" key="1">
    <source>
        <dbReference type="EMBL" id="KAG8639628.1"/>
    </source>
</evidence>
<dbReference type="EMBL" id="CM004400">
    <property type="protein sequence ID" value="KAG8639628.1"/>
    <property type="molecule type" value="Genomic_DNA"/>
</dbReference>
<accession>A0ACB7GH29</accession>
<gene>
    <name evidence="1" type="ORF">MANES_14G158366v8</name>
</gene>
<name>A0ACB7GH29_MANES</name>
<dbReference type="Proteomes" id="UP000091857">
    <property type="component" value="Chromosome 14"/>
</dbReference>
<evidence type="ECO:0000313" key="2">
    <source>
        <dbReference type="Proteomes" id="UP000091857"/>
    </source>
</evidence>
<organism evidence="1 2">
    <name type="scientific">Manihot esculenta</name>
    <name type="common">Cassava</name>
    <name type="synonym">Jatropha manihot</name>
    <dbReference type="NCBI Taxonomy" id="3983"/>
    <lineage>
        <taxon>Eukaryota</taxon>
        <taxon>Viridiplantae</taxon>
        <taxon>Streptophyta</taxon>
        <taxon>Embryophyta</taxon>
        <taxon>Tracheophyta</taxon>
        <taxon>Spermatophyta</taxon>
        <taxon>Magnoliopsida</taxon>
        <taxon>eudicotyledons</taxon>
        <taxon>Gunneridae</taxon>
        <taxon>Pentapetalae</taxon>
        <taxon>rosids</taxon>
        <taxon>fabids</taxon>
        <taxon>Malpighiales</taxon>
        <taxon>Euphorbiaceae</taxon>
        <taxon>Crotonoideae</taxon>
        <taxon>Manihoteae</taxon>
        <taxon>Manihot</taxon>
    </lineage>
</organism>